<dbReference type="Pfam" id="PF13896">
    <property type="entry name" value="Glyco_transf_49"/>
    <property type="match status" value="2"/>
</dbReference>
<dbReference type="SUPFAM" id="SSF52283">
    <property type="entry name" value="Formate/glycerate dehydrogenase catalytic domain-like"/>
    <property type="match status" value="1"/>
</dbReference>
<dbReference type="GO" id="GO:0051287">
    <property type="term" value="F:NAD binding"/>
    <property type="evidence" value="ECO:0007669"/>
    <property type="project" value="InterPro"/>
</dbReference>
<evidence type="ECO:0000259" key="5">
    <source>
        <dbReference type="Pfam" id="PF02826"/>
    </source>
</evidence>
<keyword evidence="3" id="KW-0520">NAD</keyword>
<evidence type="ECO:0000256" key="1">
    <source>
        <dbReference type="ARBA" id="ARBA00005854"/>
    </source>
</evidence>
<dbReference type="Gene3D" id="3.40.50.720">
    <property type="entry name" value="NAD(P)-binding Rossmann-like Domain"/>
    <property type="match status" value="2"/>
</dbReference>
<dbReference type="Pfam" id="PF00389">
    <property type="entry name" value="2-Hacid_dh"/>
    <property type="match status" value="1"/>
</dbReference>
<dbReference type="SUPFAM" id="SSF51735">
    <property type="entry name" value="NAD(P)-binding Rossmann-fold domains"/>
    <property type="match status" value="1"/>
</dbReference>
<evidence type="ECO:0000313" key="6">
    <source>
        <dbReference type="EMBL" id="KAF5320991.1"/>
    </source>
</evidence>
<organism evidence="6 7">
    <name type="scientific">Psilocybe cf. subviscida</name>
    <dbReference type="NCBI Taxonomy" id="2480587"/>
    <lineage>
        <taxon>Eukaryota</taxon>
        <taxon>Fungi</taxon>
        <taxon>Dikarya</taxon>
        <taxon>Basidiomycota</taxon>
        <taxon>Agaricomycotina</taxon>
        <taxon>Agaricomycetes</taxon>
        <taxon>Agaricomycetidae</taxon>
        <taxon>Agaricales</taxon>
        <taxon>Agaricineae</taxon>
        <taxon>Strophariaceae</taxon>
        <taxon>Psilocybe</taxon>
    </lineage>
</organism>
<dbReference type="PANTHER" id="PTHR10996">
    <property type="entry name" value="2-HYDROXYACID DEHYDROGENASE-RELATED"/>
    <property type="match status" value="1"/>
</dbReference>
<dbReference type="EMBL" id="JAACJJ010000028">
    <property type="protein sequence ID" value="KAF5320991.1"/>
    <property type="molecule type" value="Genomic_DNA"/>
</dbReference>
<feature type="domain" description="D-isomer specific 2-hydroxyacid dehydrogenase NAD-binding" evidence="5">
    <location>
        <begin position="587"/>
        <end position="761"/>
    </location>
</feature>
<dbReference type="PROSITE" id="PS00065">
    <property type="entry name" value="D_2_HYDROXYACID_DH_1"/>
    <property type="match status" value="1"/>
</dbReference>
<dbReference type="Proteomes" id="UP000567179">
    <property type="component" value="Unassembled WGS sequence"/>
</dbReference>
<proteinExistence type="inferred from homology"/>
<dbReference type="InterPro" id="IPR006140">
    <property type="entry name" value="D-isomer_DH_NAD-bd"/>
</dbReference>
<dbReference type="GO" id="GO:0005829">
    <property type="term" value="C:cytosol"/>
    <property type="evidence" value="ECO:0007669"/>
    <property type="project" value="TreeGrafter"/>
</dbReference>
<dbReference type="CDD" id="cd12168">
    <property type="entry name" value="Mand_dh_like"/>
    <property type="match status" value="1"/>
</dbReference>
<dbReference type="InterPro" id="IPR029753">
    <property type="entry name" value="D-isomer_DH_CS"/>
</dbReference>
<dbReference type="InterPro" id="IPR006139">
    <property type="entry name" value="D-isomer_2_OHA_DH_cat_dom"/>
</dbReference>
<reference evidence="6 7" key="1">
    <citation type="journal article" date="2020" name="ISME J.">
        <title>Uncovering the hidden diversity of litter-decomposition mechanisms in mushroom-forming fungi.</title>
        <authorList>
            <person name="Floudas D."/>
            <person name="Bentzer J."/>
            <person name="Ahren D."/>
            <person name="Johansson T."/>
            <person name="Persson P."/>
            <person name="Tunlid A."/>
        </authorList>
    </citation>
    <scope>NUCLEOTIDE SEQUENCE [LARGE SCALE GENOMIC DNA]</scope>
    <source>
        <strain evidence="6 7">CBS 101986</strain>
    </source>
</reference>
<dbReference type="PROSITE" id="PS00671">
    <property type="entry name" value="D_2_HYDROXYACID_DH_3"/>
    <property type="match status" value="1"/>
</dbReference>
<dbReference type="GO" id="GO:0016618">
    <property type="term" value="F:hydroxypyruvate reductase [NAD(P)H] activity"/>
    <property type="evidence" value="ECO:0007669"/>
    <property type="project" value="TreeGrafter"/>
</dbReference>
<accession>A0A8H5BD65</accession>
<name>A0A8H5BD65_9AGAR</name>
<dbReference type="AlphaFoldDB" id="A0A8H5BD65"/>
<evidence type="ECO:0008006" key="8">
    <source>
        <dbReference type="Google" id="ProtNLM"/>
    </source>
</evidence>
<evidence type="ECO:0000256" key="3">
    <source>
        <dbReference type="ARBA" id="ARBA00023027"/>
    </source>
</evidence>
<keyword evidence="7" id="KW-1185">Reference proteome</keyword>
<dbReference type="InterPro" id="IPR029752">
    <property type="entry name" value="D-isomer_DH_CS1"/>
</dbReference>
<gene>
    <name evidence="6" type="ORF">D9619_001957</name>
</gene>
<dbReference type="FunFam" id="3.40.50.720:FF:000203">
    <property type="entry name" value="D-3-phosphoglycerate dehydrogenase (SerA)"/>
    <property type="match status" value="1"/>
</dbReference>
<dbReference type="InterPro" id="IPR036291">
    <property type="entry name" value="NAD(P)-bd_dom_sf"/>
</dbReference>
<sequence>MKSITRTQTHKGGIDFGIESGLASSDLNMDTSLPSPAETWARIDQLENLEKNNLYDSLRDLRSYSFSSVPDGPQNQDSLFTWPSTDFVLRHGLGHRVPVPINERVLLSKLFSGSMRPSNVIPYFYRATGRFDKRDVTIATLITSNRLEVFARLVEKYRGPISVTLHIKDTPEHVSSILHALSALYTSSHVMRRTVDLHLVVDSFDRQFNTWRNIARLFARTDFVLMLDIDFFPCTASASASADGLGLSLQYAARKERLPGDGVVADKLYAGQAALVVPAFEYTDFGEGMDAQTFPTSKKDLLTLVAKDRIGMFHASWAPGHNASEYNRFYSASPGEVYKVTRYQSAYEPYVIFKKDGPPWCDDRFVGYGGNKAACLFEMYLAGISFYVHGDHFIIHQSHPYEERARKNERKINRKIYADFREEACLRYLELFHDEDLLHSPLAENALSECRKIKSLTRTSEMAAKRLAQQQSSGTIVWAHDDVQKLLGNIADIVYVDSPDRKSFLAGFGPGGKYENTVGIYRENESRHKIGIFDKELIDGLPSSVKWIAHNGAGYDPVDVHACKARGIYLSNTPGAVDDATATTALYLLISTLRQYSVSERALRALKWKPEGLNKLTHDVTGKTLAILGLGGIGTRLAVLAHAFPMRVIYHSRKKNPNAPEFCEYFEDVNEMLKQTDVLSVHVPLRAETVGLVDEKMIRALKPGAIIVNTARGKVIDEDAMIRALEDGHLAAAGLDVFPNEPEVNPRLLDFPQVTLLPHMGTENQDTQRQMEVRALQNLKDFLETGMGKDLVVEFKVKQKL</sequence>
<evidence type="ECO:0000313" key="7">
    <source>
        <dbReference type="Proteomes" id="UP000567179"/>
    </source>
</evidence>
<comment type="caution">
    <text evidence="6">The sequence shown here is derived from an EMBL/GenBank/DDBJ whole genome shotgun (WGS) entry which is preliminary data.</text>
</comment>
<evidence type="ECO:0000256" key="2">
    <source>
        <dbReference type="ARBA" id="ARBA00023002"/>
    </source>
</evidence>
<dbReference type="PANTHER" id="PTHR10996:SF257">
    <property type="entry name" value="GLYOXYLATE REDUCTASE 1"/>
    <property type="match status" value="1"/>
</dbReference>
<dbReference type="OrthoDB" id="411524at2759"/>
<protein>
    <recommendedName>
        <fullName evidence="8">D-isomer specific 2-hydroxyacid dehydrogenase NAD-binding domain-containing protein</fullName>
    </recommendedName>
</protein>
<keyword evidence="2" id="KW-0560">Oxidoreductase</keyword>
<comment type="similarity">
    <text evidence="1">Belongs to the D-isomer specific 2-hydroxyacid dehydrogenase family.</text>
</comment>
<dbReference type="Pfam" id="PF02826">
    <property type="entry name" value="2-Hacid_dh_C"/>
    <property type="match status" value="1"/>
</dbReference>
<evidence type="ECO:0000259" key="4">
    <source>
        <dbReference type="Pfam" id="PF00389"/>
    </source>
</evidence>
<dbReference type="InterPro" id="IPR050223">
    <property type="entry name" value="D-isomer_2-hydroxyacid_DH"/>
</dbReference>
<dbReference type="GO" id="GO:0030267">
    <property type="term" value="F:glyoxylate reductase (NADPH) activity"/>
    <property type="evidence" value="ECO:0007669"/>
    <property type="project" value="TreeGrafter"/>
</dbReference>
<feature type="domain" description="D-isomer specific 2-hydroxyacid dehydrogenase catalytic" evidence="4">
    <location>
        <begin position="533"/>
        <end position="789"/>
    </location>
</feature>